<dbReference type="UniPathway" id="UPA00121">
    <property type="reaction ID" value="UER00345"/>
</dbReference>
<keyword evidence="4" id="KW-0057">Aromatic amino acid biosynthesis</keyword>
<comment type="catalytic activity">
    <reaction evidence="7">
        <text>prephenate + H(+) = 3-phenylpyruvate + CO2 + H2O</text>
        <dbReference type="Rhea" id="RHEA:21648"/>
        <dbReference type="ChEBI" id="CHEBI:15377"/>
        <dbReference type="ChEBI" id="CHEBI:15378"/>
        <dbReference type="ChEBI" id="CHEBI:16526"/>
        <dbReference type="ChEBI" id="CHEBI:18005"/>
        <dbReference type="ChEBI" id="CHEBI:29934"/>
        <dbReference type="EC" id="4.2.1.51"/>
    </reaction>
</comment>
<evidence type="ECO:0000256" key="3">
    <source>
        <dbReference type="ARBA" id="ARBA00022605"/>
    </source>
</evidence>
<dbReference type="KEGG" id="abae:CL176_11230"/>
<dbReference type="CDD" id="cd13631">
    <property type="entry name" value="PBP2_Ct-PDT_like"/>
    <property type="match status" value="1"/>
</dbReference>
<dbReference type="EMBL" id="CP023434">
    <property type="protein sequence ID" value="AXY26522.1"/>
    <property type="molecule type" value="Genomic_DNA"/>
</dbReference>
<dbReference type="PIRSF" id="PIRSF001500">
    <property type="entry name" value="Chor_mut_pdt_Ppr"/>
    <property type="match status" value="1"/>
</dbReference>
<dbReference type="PROSITE" id="PS51171">
    <property type="entry name" value="PREPHENATE_DEHYDR_3"/>
    <property type="match status" value="1"/>
</dbReference>
<evidence type="ECO:0000256" key="4">
    <source>
        <dbReference type="ARBA" id="ARBA00023141"/>
    </source>
</evidence>
<dbReference type="InterPro" id="IPR001086">
    <property type="entry name" value="Preph_deHydtase"/>
</dbReference>
<dbReference type="PANTHER" id="PTHR21022">
    <property type="entry name" value="PREPHENATE DEHYDRATASE P PROTEIN"/>
    <property type="match status" value="1"/>
</dbReference>
<dbReference type="GO" id="GO:0009094">
    <property type="term" value="P:L-phenylalanine biosynthetic process"/>
    <property type="evidence" value="ECO:0007669"/>
    <property type="project" value="UniProtKB-UniPathway"/>
</dbReference>
<dbReference type="RefSeq" id="WP_118991378.1">
    <property type="nucleotide sequence ID" value="NZ_CP023434.1"/>
</dbReference>
<comment type="pathway">
    <text evidence="1">Amino-acid biosynthesis; L-phenylalanine biosynthesis; phenylpyruvate from prephenate: step 1/1.</text>
</comment>
<gene>
    <name evidence="10" type="ORF">CL176_11230</name>
</gene>
<protein>
    <recommendedName>
        <fullName evidence="2">prephenate dehydratase</fullName>
        <ecNumber evidence="2">4.2.1.51</ecNumber>
    </recommendedName>
</protein>
<evidence type="ECO:0000256" key="1">
    <source>
        <dbReference type="ARBA" id="ARBA00004741"/>
    </source>
</evidence>
<organism evidence="10 11">
    <name type="scientific">Suicoccus acidiformans</name>
    <dbReference type="NCBI Taxonomy" id="2036206"/>
    <lineage>
        <taxon>Bacteria</taxon>
        <taxon>Bacillati</taxon>
        <taxon>Bacillota</taxon>
        <taxon>Bacilli</taxon>
        <taxon>Lactobacillales</taxon>
        <taxon>Aerococcaceae</taxon>
        <taxon>Suicoccus</taxon>
    </lineage>
</organism>
<name>A0A347WN65_9LACT</name>
<dbReference type="GO" id="GO:0005737">
    <property type="term" value="C:cytoplasm"/>
    <property type="evidence" value="ECO:0007669"/>
    <property type="project" value="TreeGrafter"/>
</dbReference>
<dbReference type="EC" id="4.2.1.51" evidence="2"/>
<keyword evidence="5" id="KW-0584">Phenylalanine biosynthesis</keyword>
<proteinExistence type="predicted"/>
<dbReference type="GO" id="GO:0004664">
    <property type="term" value="F:prephenate dehydratase activity"/>
    <property type="evidence" value="ECO:0007669"/>
    <property type="project" value="UniProtKB-EC"/>
</dbReference>
<keyword evidence="3" id="KW-0028">Amino-acid biosynthesis</keyword>
<dbReference type="PANTHER" id="PTHR21022:SF19">
    <property type="entry name" value="PREPHENATE DEHYDRATASE-RELATED"/>
    <property type="match status" value="1"/>
</dbReference>
<feature type="site" description="Essential for prephenate dehydratase activity" evidence="8">
    <location>
        <position position="178"/>
    </location>
</feature>
<dbReference type="Gene3D" id="3.30.70.260">
    <property type="match status" value="1"/>
</dbReference>
<dbReference type="Gene3D" id="3.40.190.10">
    <property type="entry name" value="Periplasmic binding protein-like II"/>
    <property type="match status" value="2"/>
</dbReference>
<feature type="domain" description="Prephenate dehydratase" evidence="9">
    <location>
        <begin position="2"/>
        <end position="185"/>
    </location>
</feature>
<evidence type="ECO:0000256" key="6">
    <source>
        <dbReference type="ARBA" id="ARBA00023239"/>
    </source>
</evidence>
<dbReference type="SUPFAM" id="SSF53850">
    <property type="entry name" value="Periplasmic binding protein-like II"/>
    <property type="match status" value="1"/>
</dbReference>
<sequence length="303" mass="33952">MKIGYQGIAGSYSEAASIQYQERKQAEIKNLDMLGYNSFVELVQDVASQKLDAAMMPVENSTTGLIDRTMDLYRGQSVLATAEVYQPVQHILWGVPGGRIEDLEEVYSHPEALSQCRNFFAAHPWIQPIAYTDTAQSAKLVADEQNPKLAALASPRCGDLYQLIPLQKEIQSEETNTTRFFLMESFVEPGEGIGKYLQEMRGEHPKRTRLMLYVETPHKPGALAKLLNTFNLYDCNLEGLDARPIADQPFAYGFFIEVDISHVGIDMEIFWKTLAYASNRMQLIGCFEPMNDGKIGGEAYATA</sequence>
<evidence type="ECO:0000256" key="7">
    <source>
        <dbReference type="ARBA" id="ARBA00047848"/>
    </source>
</evidence>
<reference evidence="10 11" key="1">
    <citation type="submission" date="2017-09" db="EMBL/GenBank/DDBJ databases">
        <title>Complete genome sequence of Oxytococcus suis strain ZY16052.</title>
        <authorList>
            <person name="Li F."/>
        </authorList>
    </citation>
    <scope>NUCLEOTIDE SEQUENCE [LARGE SCALE GENOMIC DNA]</scope>
    <source>
        <strain evidence="10 11">ZY16052</strain>
    </source>
</reference>
<dbReference type="Proteomes" id="UP000263232">
    <property type="component" value="Chromosome"/>
</dbReference>
<dbReference type="Pfam" id="PF00800">
    <property type="entry name" value="PDT"/>
    <property type="match status" value="1"/>
</dbReference>
<dbReference type="InterPro" id="IPR045865">
    <property type="entry name" value="ACT-like_dom_sf"/>
</dbReference>
<dbReference type="OrthoDB" id="9802281at2"/>
<accession>A0A347WN65</accession>
<keyword evidence="11" id="KW-1185">Reference proteome</keyword>
<evidence type="ECO:0000256" key="5">
    <source>
        <dbReference type="ARBA" id="ARBA00023222"/>
    </source>
</evidence>
<dbReference type="InterPro" id="IPR008242">
    <property type="entry name" value="Chor_mutase/pphenate_deHydtase"/>
</dbReference>
<evidence type="ECO:0000313" key="10">
    <source>
        <dbReference type="EMBL" id="AXY26522.1"/>
    </source>
</evidence>
<evidence type="ECO:0000313" key="11">
    <source>
        <dbReference type="Proteomes" id="UP000263232"/>
    </source>
</evidence>
<evidence type="ECO:0000256" key="2">
    <source>
        <dbReference type="ARBA" id="ARBA00013147"/>
    </source>
</evidence>
<evidence type="ECO:0000256" key="8">
    <source>
        <dbReference type="PIRSR" id="PIRSR001500-2"/>
    </source>
</evidence>
<keyword evidence="6" id="KW-0456">Lyase</keyword>
<evidence type="ECO:0000259" key="9">
    <source>
        <dbReference type="PROSITE" id="PS51171"/>
    </source>
</evidence>
<dbReference type="AlphaFoldDB" id="A0A347WN65"/>
<dbReference type="SUPFAM" id="SSF55021">
    <property type="entry name" value="ACT-like"/>
    <property type="match status" value="1"/>
</dbReference>